<sequence length="540" mass="56750">MPVDAADSLAENGLEGFNVDAASRGEEPPASPGTAAAEEAVAVDFTGVMPPGKTADYAILSWVNIATGVIGEEFLPESSGTVAMEPGEYHLLVLMQDLDEFHSITGMVDLSVGTEGAQAVFDGTRARTVAFTVDRPVEPAASTFLMFSFEPGTKDGIGSGLIAQEPWSYSALPTRGGLDGREVGLEMQQELVSPAGTAEPYSYSLIGEHRNGIPNRPGFRICDAELARVEADYHGLGVETTTMVRHDIAVRDGSAGLNLRAGTVDVPSERTEFYTAAPGLTWIHLGTLGEGESTNDMVVRRSGEMSPGETTTAAWQRAPLSVGLEAGTPAFTPGFYLYGEYGFAQFAPLMFSSGADGEAIDSNGLDGWSRLARDGQVVAESETGSGLDLDATLIEDGWYTFTAKAGRAVPWTPLGTLSVAEWTFPMAPSGTNMALPVSVVDFAATGIVDGYATAGTTQQIDLAYTPQAGTEPQACTAMTLEVSFDDGITWQQVPIDRVGDRATAELALPQVPGFVSVRFSAADASGAIVEHQTLRSYGIA</sequence>
<comment type="caution">
    <text evidence="1">The sequence shown here is derived from an EMBL/GenBank/DDBJ whole genome shotgun (WGS) entry which is preliminary data.</text>
</comment>
<accession>A0A4S8PCG0</accession>
<evidence type="ECO:0000313" key="1">
    <source>
        <dbReference type="EMBL" id="THV28000.1"/>
    </source>
</evidence>
<organism evidence="1 2">
    <name type="scientific">Glycomyces paridis</name>
    <dbReference type="NCBI Taxonomy" id="2126555"/>
    <lineage>
        <taxon>Bacteria</taxon>
        <taxon>Bacillati</taxon>
        <taxon>Actinomycetota</taxon>
        <taxon>Actinomycetes</taxon>
        <taxon>Glycomycetales</taxon>
        <taxon>Glycomycetaceae</taxon>
        <taxon>Glycomyces</taxon>
    </lineage>
</organism>
<dbReference type="OrthoDB" id="614750at2"/>
<proteinExistence type="predicted"/>
<dbReference type="EMBL" id="STGX01000009">
    <property type="protein sequence ID" value="THV28000.1"/>
    <property type="molecule type" value="Genomic_DNA"/>
</dbReference>
<dbReference type="AlphaFoldDB" id="A0A4S8PCG0"/>
<dbReference type="RefSeq" id="WP_136530232.1">
    <property type="nucleotide sequence ID" value="NZ_STGX01000009.1"/>
</dbReference>
<gene>
    <name evidence="1" type="ORF">E9998_13525</name>
</gene>
<protein>
    <submittedName>
        <fullName evidence="1">Uncharacterized protein</fullName>
    </submittedName>
</protein>
<reference evidence="1 2" key="1">
    <citation type="journal article" date="2018" name="Int. J. Syst. Evol. Microbiol.">
        <title>Glycomyces paridis sp. nov., isolated from the medicinal plant Paris polyphylla.</title>
        <authorList>
            <person name="Fang X.M."/>
            <person name="Bai J.L."/>
            <person name="Su J."/>
            <person name="Zhao L.L."/>
            <person name="Liu H.Y."/>
            <person name="Ma B.P."/>
            <person name="Zhang Y.Q."/>
            <person name="Yu L.Y."/>
        </authorList>
    </citation>
    <scope>NUCLEOTIDE SEQUENCE [LARGE SCALE GENOMIC DNA]</scope>
    <source>
        <strain evidence="1 2">CPCC 204357</strain>
    </source>
</reference>
<dbReference type="Proteomes" id="UP000305792">
    <property type="component" value="Unassembled WGS sequence"/>
</dbReference>
<evidence type="ECO:0000313" key="2">
    <source>
        <dbReference type="Proteomes" id="UP000305792"/>
    </source>
</evidence>
<keyword evidence="2" id="KW-1185">Reference proteome</keyword>
<name>A0A4S8PCG0_9ACTN</name>